<feature type="transmembrane region" description="Helical" evidence="9">
    <location>
        <begin position="35"/>
        <end position="55"/>
    </location>
</feature>
<evidence type="ECO:0000256" key="5">
    <source>
        <dbReference type="ARBA" id="ARBA00022692"/>
    </source>
</evidence>
<dbReference type="Proteomes" id="UP000004290">
    <property type="component" value="Unassembled WGS sequence"/>
</dbReference>
<evidence type="ECO:0000313" key="11">
    <source>
        <dbReference type="EMBL" id="EFM26636.1"/>
    </source>
</evidence>
<keyword evidence="3 8" id="KW-1003">Cell membrane</keyword>
<reference evidence="11 12" key="1">
    <citation type="submission" date="2010-07" db="EMBL/GenBank/DDBJ databases">
        <authorList>
            <person name="Muzny D."/>
            <person name="Qin X."/>
            <person name="Deng J."/>
            <person name="Jiang H."/>
            <person name="Liu Y."/>
            <person name="Qu J."/>
            <person name="Song X.-Z."/>
            <person name="Zhang L."/>
            <person name="Thornton R."/>
            <person name="Coyle M."/>
            <person name="Francisco L."/>
            <person name="Jackson L."/>
            <person name="Javaid M."/>
            <person name="Korchina V."/>
            <person name="Kovar C."/>
            <person name="Mata R."/>
            <person name="Mathew T."/>
            <person name="Ngo R."/>
            <person name="Nguyen L."/>
            <person name="Nguyen N."/>
            <person name="Okwuonu G."/>
            <person name="Ongeri F."/>
            <person name="Pham C."/>
            <person name="Simmons D."/>
            <person name="Wilczek-Boney K."/>
            <person name="Hale W."/>
            <person name="Jakkamsetti A."/>
            <person name="Pham P."/>
            <person name="Ruth R."/>
            <person name="San Lucas F."/>
            <person name="Warren J."/>
            <person name="Zhang J."/>
            <person name="Zhao Z."/>
            <person name="Zhou C."/>
            <person name="Zhu D."/>
            <person name="Lee S."/>
            <person name="Bess C."/>
            <person name="Blankenburg K."/>
            <person name="Forbes L."/>
            <person name="Fu Q."/>
            <person name="Gubbala S."/>
            <person name="Hirani K."/>
            <person name="Jayaseelan J.C."/>
            <person name="Lara F."/>
            <person name="Munidasa M."/>
            <person name="Palculict T."/>
            <person name="Patil S."/>
            <person name="Pu L.-L."/>
            <person name="Saada N."/>
            <person name="Tang L."/>
            <person name="Weissenberger G."/>
            <person name="Zhu Y."/>
            <person name="Hemphill L."/>
            <person name="Shang Y."/>
            <person name="Youmans B."/>
            <person name="Ayvaz T."/>
            <person name="Ross M."/>
            <person name="Santibanez J."/>
            <person name="Aqrawi P."/>
            <person name="Gross S."/>
            <person name="Joshi V."/>
            <person name="Fowler G."/>
            <person name="Nazareth L."/>
            <person name="Reid J."/>
            <person name="Worley K."/>
            <person name="Petrosino J."/>
            <person name="Highlander S."/>
            <person name="Gibbs R."/>
        </authorList>
    </citation>
    <scope>NUCLEOTIDE SEQUENCE [LARGE SCALE GENOMIC DNA]</scope>
    <source>
        <strain evidence="11 12">ATCC 700338</strain>
    </source>
</reference>
<evidence type="ECO:0000256" key="6">
    <source>
        <dbReference type="ARBA" id="ARBA00022989"/>
    </source>
</evidence>
<keyword evidence="4 8" id="KW-0762">Sugar transport</keyword>
<proteinExistence type="predicted"/>
<feature type="transmembrane region" description="Helical" evidence="9">
    <location>
        <begin position="209"/>
        <end position="227"/>
    </location>
</feature>
<dbReference type="AlphaFoldDB" id="E0PG03"/>
<evidence type="ECO:0000313" key="12">
    <source>
        <dbReference type="Proteomes" id="UP000004290"/>
    </source>
</evidence>
<dbReference type="PANTHER" id="PTHR33989:SF4">
    <property type="entry name" value="PTS SYSTEM N,N'-DIACETYLCHITOBIOSE-SPECIFIC EIIC COMPONENT"/>
    <property type="match status" value="1"/>
</dbReference>
<dbReference type="GO" id="GO:0005886">
    <property type="term" value="C:plasma membrane"/>
    <property type="evidence" value="ECO:0007669"/>
    <property type="project" value="UniProtKB-SubCell"/>
</dbReference>
<keyword evidence="5 9" id="KW-0812">Transmembrane</keyword>
<evidence type="ECO:0000256" key="1">
    <source>
        <dbReference type="ARBA" id="ARBA00004651"/>
    </source>
</evidence>
<evidence type="ECO:0000256" key="4">
    <source>
        <dbReference type="ARBA" id="ARBA00022597"/>
    </source>
</evidence>
<feature type="transmembrane region" description="Helical" evidence="9">
    <location>
        <begin position="98"/>
        <end position="117"/>
    </location>
</feature>
<evidence type="ECO:0000256" key="8">
    <source>
        <dbReference type="PIRNR" id="PIRNR006351"/>
    </source>
</evidence>
<dbReference type="PIRSF" id="PIRSF006351">
    <property type="entry name" value="PTS_EIIC-Cellobiose"/>
    <property type="match status" value="1"/>
</dbReference>
<evidence type="ECO:0000256" key="9">
    <source>
        <dbReference type="SAM" id="Phobius"/>
    </source>
</evidence>
<dbReference type="PANTHER" id="PTHR33989">
    <property type="match status" value="1"/>
</dbReference>
<dbReference type="EMBL" id="AEEL01000024">
    <property type="protein sequence ID" value="EFM26636.1"/>
    <property type="molecule type" value="Genomic_DNA"/>
</dbReference>
<dbReference type="InterPro" id="IPR004796">
    <property type="entry name" value="PTS_IIC_cello"/>
</dbReference>
<name>E0PG03_STREI</name>
<comment type="caution">
    <text evidence="11">The sequence shown here is derived from an EMBL/GenBank/DDBJ whole genome shotgun (WGS) entry which is preliminary data.</text>
</comment>
<feature type="transmembrane region" description="Helical" evidence="9">
    <location>
        <begin position="67"/>
        <end position="86"/>
    </location>
</feature>
<feature type="transmembrane region" description="Helical" evidence="9">
    <location>
        <begin position="378"/>
        <end position="399"/>
    </location>
</feature>
<keyword evidence="2 8" id="KW-0813">Transport</keyword>
<keyword evidence="12" id="KW-1185">Reference proteome</keyword>
<protein>
    <recommendedName>
        <fullName evidence="8">Permease IIC component</fullName>
    </recommendedName>
</protein>
<dbReference type="GO" id="GO:0009401">
    <property type="term" value="P:phosphoenolpyruvate-dependent sugar phosphotransferase system"/>
    <property type="evidence" value="ECO:0007669"/>
    <property type="project" value="InterPro"/>
</dbReference>
<comment type="function">
    <text evidence="8">The phosphoenolpyruvate-dependent sugar phosphotransferase system (PTS), a major carbohydrate active -transport system, catalyzes the phosphorylation of incoming sugar substrates concomitant with their translocation across the cell membrane.</text>
</comment>
<evidence type="ECO:0000256" key="3">
    <source>
        <dbReference type="ARBA" id="ARBA00022475"/>
    </source>
</evidence>
<dbReference type="GO" id="GO:1902815">
    <property type="term" value="P:N,N'-diacetylchitobiose import"/>
    <property type="evidence" value="ECO:0007669"/>
    <property type="project" value="TreeGrafter"/>
</dbReference>
<keyword evidence="7 8" id="KW-0472">Membrane</keyword>
<keyword evidence="6 9" id="KW-1133">Transmembrane helix</keyword>
<evidence type="ECO:0000256" key="2">
    <source>
        <dbReference type="ARBA" id="ARBA00022448"/>
    </source>
</evidence>
<accession>E0PG03</accession>
<sequence length="423" mass="47036">MKTMMNKFISWLNSSLTPRVNKVSKNIWIQSIQNAIMLSLPMIFVGSLISVVSLFRNFIPALPDLNPINQFSFGLFSLFVAFLLPYQIMEKKKLDKKKILAGFSSLCLFMMLIRPEFTDTGALFDFSRFGAAGMLVALFSGVVSSVIMSISVKFSLFGKNSPIPDFVQQWFDNMIPISIILIVGYILVYALNFDFFAIILTLFNPIVEIAQTLPGFVLVCFLPVLLYSFGISSWIITPITFTICLGAIAANAEAVAAGLPATNITTFEVIYCGWVFIGGQGGTLPLVLMMLKSKSKRLSSVGKATIVPSIFNINEPVIFGAPIAWNFTLIIPFLLNALIIPIIVYCVLRAGLVSIPSQLFTLYQMPLPIATWLVCPEIQSLVLFVLVVVINSLIWFPFFKAYENQCLKEESEEIEDLDLSLEL</sequence>
<dbReference type="InterPro" id="IPR004501">
    <property type="entry name" value="PTS_EIIC_3"/>
</dbReference>
<dbReference type="GO" id="GO:0008982">
    <property type="term" value="F:protein-N(PI)-phosphohistidine-sugar phosphotransferase activity"/>
    <property type="evidence" value="ECO:0007669"/>
    <property type="project" value="UniProtKB-UniRule"/>
</dbReference>
<dbReference type="PROSITE" id="PS51105">
    <property type="entry name" value="PTS_EIIC_TYPE_3"/>
    <property type="match status" value="1"/>
</dbReference>
<evidence type="ECO:0000259" key="10">
    <source>
        <dbReference type="PROSITE" id="PS51105"/>
    </source>
</evidence>
<feature type="domain" description="PTS EIIC type-3" evidence="10">
    <location>
        <begin position="12"/>
        <end position="398"/>
    </location>
</feature>
<dbReference type="InterPro" id="IPR003352">
    <property type="entry name" value="PTS_EIIC"/>
</dbReference>
<dbReference type="HOGENOM" id="CLU_029688_1_1_9"/>
<feature type="transmembrane region" description="Helical" evidence="9">
    <location>
        <begin position="333"/>
        <end position="358"/>
    </location>
</feature>
<organism evidence="11 12">
    <name type="scientific">Streptococcus equinus ATCC 700338</name>
    <dbReference type="NCBI Taxonomy" id="864569"/>
    <lineage>
        <taxon>Bacteria</taxon>
        <taxon>Bacillati</taxon>
        <taxon>Bacillota</taxon>
        <taxon>Bacilli</taxon>
        <taxon>Lactobacillales</taxon>
        <taxon>Streptococcaceae</taxon>
        <taxon>Streptococcus</taxon>
    </lineage>
</organism>
<evidence type="ECO:0000256" key="7">
    <source>
        <dbReference type="ARBA" id="ARBA00023136"/>
    </source>
</evidence>
<dbReference type="InterPro" id="IPR051088">
    <property type="entry name" value="PTS_Sugar-EIIC/EIIB"/>
</dbReference>
<gene>
    <name evidence="11" type="ORF">HMPREF9319_1776</name>
</gene>
<dbReference type="Pfam" id="PF02378">
    <property type="entry name" value="PTS_EIIC"/>
    <property type="match status" value="1"/>
</dbReference>
<feature type="transmembrane region" description="Helical" evidence="9">
    <location>
        <begin position="177"/>
        <end position="203"/>
    </location>
</feature>
<keyword evidence="11" id="KW-0808">Transferase</keyword>
<comment type="subcellular location">
    <subcellularLocation>
        <location evidence="1">Cell membrane</location>
        <topology evidence="1">Multi-pass membrane protein</topology>
    </subcellularLocation>
</comment>
<feature type="transmembrane region" description="Helical" evidence="9">
    <location>
        <begin position="268"/>
        <end position="291"/>
    </location>
</feature>
<feature type="transmembrane region" description="Helical" evidence="9">
    <location>
        <begin position="129"/>
        <end position="156"/>
    </location>
</feature>